<sequence length="234" mass="24549">MPIYTRPERGLTVSIPVANSPDPTDFAHQSLQSTSQRNHAFHSQHCPPPSAPTGASVPATSSAFRKSLPATSTNSDRDYKDGTTAVNGSDRSSIQGSASTGAEGGDQQEYDIDQPLPNGGRIQVDRNVGGTATFHTSSTEPNTGGGFLPKVNPGAYESHQDRPSGSTTQDPIQPNVVYKGKNEGGVRMEKFDGNVQIGFGPGGMTITSGGVTYTAAQWNAKLERDAQQSRAGGE</sequence>
<gene>
    <name evidence="1" type="ORF">QFC20_006275</name>
</gene>
<protein>
    <submittedName>
        <fullName evidence="1">Uncharacterized protein</fullName>
    </submittedName>
</protein>
<keyword evidence="2" id="KW-1185">Reference proteome</keyword>
<accession>A0ACC2VDM5</accession>
<dbReference type="EMBL" id="JASBWS010000106">
    <property type="protein sequence ID" value="KAJ9097079.1"/>
    <property type="molecule type" value="Genomic_DNA"/>
</dbReference>
<reference evidence="1" key="1">
    <citation type="submission" date="2023-04" db="EMBL/GenBank/DDBJ databases">
        <title>Draft Genome sequencing of Naganishia species isolated from polar environments using Oxford Nanopore Technology.</title>
        <authorList>
            <person name="Leo P."/>
            <person name="Venkateswaran K."/>
        </authorList>
    </citation>
    <scope>NUCLEOTIDE SEQUENCE</scope>
    <source>
        <strain evidence="1">MNA-CCFEE 5262</strain>
    </source>
</reference>
<name>A0ACC2VDM5_9TREE</name>
<proteinExistence type="predicted"/>
<organism evidence="1 2">
    <name type="scientific">Naganishia adeliensis</name>
    <dbReference type="NCBI Taxonomy" id="92952"/>
    <lineage>
        <taxon>Eukaryota</taxon>
        <taxon>Fungi</taxon>
        <taxon>Dikarya</taxon>
        <taxon>Basidiomycota</taxon>
        <taxon>Agaricomycotina</taxon>
        <taxon>Tremellomycetes</taxon>
        <taxon>Filobasidiales</taxon>
        <taxon>Filobasidiaceae</taxon>
        <taxon>Naganishia</taxon>
    </lineage>
</organism>
<evidence type="ECO:0000313" key="2">
    <source>
        <dbReference type="Proteomes" id="UP001230649"/>
    </source>
</evidence>
<evidence type="ECO:0000313" key="1">
    <source>
        <dbReference type="EMBL" id="KAJ9097079.1"/>
    </source>
</evidence>
<dbReference type="Proteomes" id="UP001230649">
    <property type="component" value="Unassembled WGS sequence"/>
</dbReference>
<comment type="caution">
    <text evidence="1">The sequence shown here is derived from an EMBL/GenBank/DDBJ whole genome shotgun (WGS) entry which is preliminary data.</text>
</comment>